<proteinExistence type="predicted"/>
<dbReference type="Proteomes" id="UP000272503">
    <property type="component" value="Unassembled WGS sequence"/>
</dbReference>
<gene>
    <name evidence="2" type="ORF">D9V32_06400</name>
</gene>
<evidence type="ECO:0000256" key="1">
    <source>
        <dbReference type="SAM" id="MobiDB-lite"/>
    </source>
</evidence>
<reference evidence="2 3" key="1">
    <citation type="submission" date="2018-10" db="EMBL/GenBank/DDBJ databases">
        <authorList>
            <person name="Li J."/>
        </authorList>
    </citation>
    <scope>NUCLEOTIDE SEQUENCE [LARGE SCALE GENOMIC DNA]</scope>
    <source>
        <strain evidence="2 3">IF 016277</strain>
    </source>
</reference>
<dbReference type="EMBL" id="RCUX01000004">
    <property type="protein sequence ID" value="RLP76482.1"/>
    <property type="molecule type" value="Genomic_DNA"/>
</dbReference>
<accession>A0A3L7AAW3</accession>
<feature type="region of interest" description="Disordered" evidence="1">
    <location>
        <begin position="20"/>
        <end position="44"/>
    </location>
</feature>
<evidence type="ECO:0008006" key="4">
    <source>
        <dbReference type="Google" id="ProtNLM"/>
    </source>
</evidence>
<evidence type="ECO:0000313" key="2">
    <source>
        <dbReference type="EMBL" id="RLP76482.1"/>
    </source>
</evidence>
<feature type="compositionally biased region" description="Basic and acidic residues" evidence="1">
    <location>
        <begin position="329"/>
        <end position="340"/>
    </location>
</feature>
<sequence length="340" mass="35321">MAKKPPVYVVTEVSGAVDGSLPSEGADARVLPTQPGSRPVSGADDPAWVRGIDRVLSVQRPLVLAHIRSIRKRHPHATGDQMVRILERRYLTAVTSGGAAVGATAMVPAIGTGITIALSGLETAGFLETTALFAQSVAEVHGIAVTDPLRARALVMTLMLGNTGSDLVKNFTGDVLGQGNSRRAHWGRTIASSMPQMVMGPFADQVRSRFMKHLVTTQGTTLVGKAVPFGIGAAIGGVGNHVAGRGVVTSARTAFGPAPIRLPRELEPIERTRQGTVQEAAAGAVGATVGATLELGGRVRSGLRELGSKIPLPKKRPRLGAPEAPGPRDAPEEPKPDSLA</sequence>
<dbReference type="RefSeq" id="WP_121648062.1">
    <property type="nucleotide sequence ID" value="NZ_RCUX01000004.1"/>
</dbReference>
<name>A0A3L7AAW3_9MICO</name>
<feature type="region of interest" description="Disordered" evidence="1">
    <location>
        <begin position="304"/>
        <end position="340"/>
    </location>
</feature>
<evidence type="ECO:0000313" key="3">
    <source>
        <dbReference type="Proteomes" id="UP000272503"/>
    </source>
</evidence>
<organism evidence="2 3">
    <name type="scientific">Mycetocola tolaasinivorans</name>
    <dbReference type="NCBI Taxonomy" id="76635"/>
    <lineage>
        <taxon>Bacteria</taxon>
        <taxon>Bacillati</taxon>
        <taxon>Actinomycetota</taxon>
        <taxon>Actinomycetes</taxon>
        <taxon>Micrococcales</taxon>
        <taxon>Microbacteriaceae</taxon>
        <taxon>Mycetocola</taxon>
    </lineage>
</organism>
<dbReference type="OrthoDB" id="5244605at2"/>
<protein>
    <recommendedName>
        <fullName evidence="4">Di-and tripeptidase</fullName>
    </recommendedName>
</protein>
<comment type="caution">
    <text evidence="2">The sequence shown here is derived from an EMBL/GenBank/DDBJ whole genome shotgun (WGS) entry which is preliminary data.</text>
</comment>
<keyword evidence="3" id="KW-1185">Reference proteome</keyword>
<dbReference type="AlphaFoldDB" id="A0A3L7AAW3"/>